<proteinExistence type="predicted"/>
<dbReference type="STRING" id="641025.SAMN05421507_101720"/>
<evidence type="ECO:0000259" key="2">
    <source>
        <dbReference type="Pfam" id="PF01551"/>
    </source>
</evidence>
<evidence type="ECO:0000313" key="4">
    <source>
        <dbReference type="Proteomes" id="UP000199691"/>
    </source>
</evidence>
<dbReference type="SUPFAM" id="SSF51261">
    <property type="entry name" value="Duplicated hybrid motif"/>
    <property type="match status" value="1"/>
</dbReference>
<dbReference type="GO" id="GO:0004222">
    <property type="term" value="F:metalloendopeptidase activity"/>
    <property type="evidence" value="ECO:0007669"/>
    <property type="project" value="TreeGrafter"/>
</dbReference>
<feature type="domain" description="M23ase beta-sheet core" evidence="2">
    <location>
        <begin position="92"/>
        <end position="179"/>
    </location>
</feature>
<dbReference type="AlphaFoldDB" id="A0A1H0FC41"/>
<protein>
    <submittedName>
        <fullName evidence="3">Peptidase family M23</fullName>
    </submittedName>
</protein>
<dbReference type="Pfam" id="PF01551">
    <property type="entry name" value="Peptidase_M23"/>
    <property type="match status" value="1"/>
</dbReference>
<dbReference type="Gene3D" id="2.70.70.10">
    <property type="entry name" value="Glucose Permease (Domain IIA)"/>
    <property type="match status" value="1"/>
</dbReference>
<feature type="transmembrane region" description="Helical" evidence="1">
    <location>
        <begin position="36"/>
        <end position="54"/>
    </location>
</feature>
<dbReference type="InterPro" id="IPR016047">
    <property type="entry name" value="M23ase_b-sheet_dom"/>
</dbReference>
<name>A0A1H0FC41_9PSEU</name>
<sequence>MGERGSTGCTTVRPSQARTAEPFLDDEGKTMNVKRMISGVAGLAIGLGVLVLGAPQAGAATNFELPFPCGQTWSGQTRTGHSPQLAIDLNRGADEGDAVVASAAGKVSKVRNEGSTSYGRWVEIDHGSGWTTRYAHLSAQKVSVGQSVSQGQTIGNVGNTGGSTGAHLHFEQLLNGTPQKIKFSGTTILYYGTKSYKSNNKCGGGGTTNPYTPEEACGDGYKVVDGADVTGARVSLLYNASNGYNCVVAIKTTKIGTASDVGAFLEVQGEARTTDRDEYGYYAGPVKKKAPGKCVKWGGVVGSSSYTSAFEHCG</sequence>
<reference evidence="4" key="1">
    <citation type="submission" date="2016-10" db="EMBL/GenBank/DDBJ databases">
        <authorList>
            <person name="Varghese N."/>
            <person name="Submissions S."/>
        </authorList>
    </citation>
    <scope>NUCLEOTIDE SEQUENCE [LARGE SCALE GENOMIC DNA]</scope>
    <source>
        <strain evidence="4">CGMCC 4.6609</strain>
    </source>
</reference>
<keyword evidence="1" id="KW-0812">Transmembrane</keyword>
<dbReference type="PANTHER" id="PTHR21666:SF270">
    <property type="entry name" value="MUREIN HYDROLASE ACTIVATOR ENVC"/>
    <property type="match status" value="1"/>
</dbReference>
<evidence type="ECO:0000256" key="1">
    <source>
        <dbReference type="SAM" id="Phobius"/>
    </source>
</evidence>
<keyword evidence="4" id="KW-1185">Reference proteome</keyword>
<dbReference type="PANTHER" id="PTHR21666">
    <property type="entry name" value="PEPTIDASE-RELATED"/>
    <property type="match status" value="1"/>
</dbReference>
<dbReference type="EMBL" id="FNIX01000001">
    <property type="protein sequence ID" value="SDN92214.1"/>
    <property type="molecule type" value="Genomic_DNA"/>
</dbReference>
<dbReference type="InterPro" id="IPR011055">
    <property type="entry name" value="Dup_hybrid_motif"/>
</dbReference>
<keyword evidence="1" id="KW-1133">Transmembrane helix</keyword>
<keyword evidence="1" id="KW-0472">Membrane</keyword>
<accession>A0A1H0FC41</accession>
<dbReference type="CDD" id="cd12797">
    <property type="entry name" value="M23_peptidase"/>
    <property type="match status" value="1"/>
</dbReference>
<gene>
    <name evidence="3" type="ORF">SAMN05421507_101720</name>
</gene>
<dbReference type="Proteomes" id="UP000199691">
    <property type="component" value="Unassembled WGS sequence"/>
</dbReference>
<dbReference type="InterPro" id="IPR050570">
    <property type="entry name" value="Cell_wall_metabolism_enzyme"/>
</dbReference>
<organism evidence="3 4">
    <name type="scientific">Lentzea jiangxiensis</name>
    <dbReference type="NCBI Taxonomy" id="641025"/>
    <lineage>
        <taxon>Bacteria</taxon>
        <taxon>Bacillati</taxon>
        <taxon>Actinomycetota</taxon>
        <taxon>Actinomycetes</taxon>
        <taxon>Pseudonocardiales</taxon>
        <taxon>Pseudonocardiaceae</taxon>
        <taxon>Lentzea</taxon>
    </lineage>
</organism>
<evidence type="ECO:0000313" key="3">
    <source>
        <dbReference type="EMBL" id="SDN92214.1"/>
    </source>
</evidence>